<dbReference type="Proteomes" id="UP000799118">
    <property type="component" value="Unassembled WGS sequence"/>
</dbReference>
<proteinExistence type="predicted"/>
<keyword evidence="1" id="KW-0812">Transmembrane</keyword>
<dbReference type="EMBL" id="ML769856">
    <property type="protein sequence ID" value="KAE9386687.1"/>
    <property type="molecule type" value="Genomic_DNA"/>
</dbReference>
<organism evidence="3 4">
    <name type="scientific">Gymnopus androsaceus JB14</name>
    <dbReference type="NCBI Taxonomy" id="1447944"/>
    <lineage>
        <taxon>Eukaryota</taxon>
        <taxon>Fungi</taxon>
        <taxon>Dikarya</taxon>
        <taxon>Basidiomycota</taxon>
        <taxon>Agaricomycotina</taxon>
        <taxon>Agaricomycetes</taxon>
        <taxon>Agaricomycetidae</taxon>
        <taxon>Agaricales</taxon>
        <taxon>Marasmiineae</taxon>
        <taxon>Omphalotaceae</taxon>
        <taxon>Gymnopus</taxon>
    </lineage>
</organism>
<evidence type="ECO:0000313" key="3">
    <source>
        <dbReference type="EMBL" id="KAE9386687.1"/>
    </source>
</evidence>
<keyword evidence="1" id="KW-1133">Transmembrane helix</keyword>
<feature type="signal peptide" evidence="2">
    <location>
        <begin position="1"/>
        <end position="23"/>
    </location>
</feature>
<protein>
    <recommendedName>
        <fullName evidence="5">Secreted protein</fullName>
    </recommendedName>
</protein>
<feature type="chain" id="PRO_5025472346" description="Secreted protein" evidence="2">
    <location>
        <begin position="24"/>
        <end position="106"/>
    </location>
</feature>
<sequence>MCKAQRWMLWPKLLCCLSSNNTASSTATLRCTQVILKSFCLAHFSPYIDWLVLEVLSLSRSVIYDFSFFMCSMFGRISASRIRSRYQGHNHTEYFIFFIVLILFYW</sequence>
<name>A0A6A4GN37_9AGAR</name>
<keyword evidence="2" id="KW-0732">Signal</keyword>
<accession>A0A6A4GN37</accession>
<evidence type="ECO:0008006" key="5">
    <source>
        <dbReference type="Google" id="ProtNLM"/>
    </source>
</evidence>
<feature type="transmembrane region" description="Helical" evidence="1">
    <location>
        <begin position="88"/>
        <end position="105"/>
    </location>
</feature>
<dbReference type="AlphaFoldDB" id="A0A6A4GN37"/>
<keyword evidence="4" id="KW-1185">Reference proteome</keyword>
<evidence type="ECO:0000256" key="1">
    <source>
        <dbReference type="SAM" id="Phobius"/>
    </source>
</evidence>
<gene>
    <name evidence="3" type="ORF">BT96DRAFT_513321</name>
</gene>
<evidence type="ECO:0000256" key="2">
    <source>
        <dbReference type="SAM" id="SignalP"/>
    </source>
</evidence>
<evidence type="ECO:0000313" key="4">
    <source>
        <dbReference type="Proteomes" id="UP000799118"/>
    </source>
</evidence>
<keyword evidence="1" id="KW-0472">Membrane</keyword>
<reference evidence="3" key="1">
    <citation type="journal article" date="2019" name="Environ. Microbiol.">
        <title>Fungal ecological strategies reflected in gene transcription - a case study of two litter decomposers.</title>
        <authorList>
            <person name="Barbi F."/>
            <person name="Kohler A."/>
            <person name="Barry K."/>
            <person name="Baskaran P."/>
            <person name="Daum C."/>
            <person name="Fauchery L."/>
            <person name="Ihrmark K."/>
            <person name="Kuo A."/>
            <person name="LaButti K."/>
            <person name="Lipzen A."/>
            <person name="Morin E."/>
            <person name="Grigoriev I.V."/>
            <person name="Henrissat B."/>
            <person name="Lindahl B."/>
            <person name="Martin F."/>
        </authorList>
    </citation>
    <scope>NUCLEOTIDE SEQUENCE</scope>
    <source>
        <strain evidence="3">JB14</strain>
    </source>
</reference>